<dbReference type="InterPro" id="IPR023353">
    <property type="entry name" value="LemA-like_dom_sf"/>
</dbReference>
<dbReference type="Gene3D" id="1.20.1440.20">
    <property type="entry name" value="LemA-like domain"/>
    <property type="match status" value="1"/>
</dbReference>
<dbReference type="RefSeq" id="WP_258569535.1">
    <property type="nucleotide sequence ID" value="NZ_JAKUDN010000002.1"/>
</dbReference>
<sequence>MFEYLLGISVLSVAYVIYIYNSLVNLREAAINDSKMIGVQLDRRWKVLQSLISAVSKYMSYEETVLKDVVSLRSQAECAVEGGDQVNRVAAENAISKIIPGLNVMVEAYPDLKANTTVIQLMEEIVSTENKLSFSKQSYNDSSERFNAKILQFPVNLVVGLFGEQFKAFAYWQLEKDDEKEKEDFIAKL</sequence>
<evidence type="ECO:0000256" key="2">
    <source>
        <dbReference type="ARBA" id="ARBA00008854"/>
    </source>
</evidence>
<evidence type="ECO:0000256" key="5">
    <source>
        <dbReference type="ARBA" id="ARBA00023136"/>
    </source>
</evidence>
<evidence type="ECO:0000313" key="8">
    <source>
        <dbReference type="Proteomes" id="UP001320768"/>
    </source>
</evidence>
<dbReference type="Proteomes" id="UP001320768">
    <property type="component" value="Unassembled WGS sequence"/>
</dbReference>
<evidence type="ECO:0000256" key="6">
    <source>
        <dbReference type="SAM" id="Phobius"/>
    </source>
</evidence>
<proteinExistence type="inferred from homology"/>
<name>A0ABT1L666_9GAMM</name>
<keyword evidence="5 6" id="KW-0472">Membrane</keyword>
<keyword evidence="4 6" id="KW-1133">Transmembrane helix</keyword>
<evidence type="ECO:0000256" key="3">
    <source>
        <dbReference type="ARBA" id="ARBA00022692"/>
    </source>
</evidence>
<dbReference type="PANTHER" id="PTHR34478">
    <property type="entry name" value="PROTEIN LEMA"/>
    <property type="match status" value="1"/>
</dbReference>
<dbReference type="SUPFAM" id="SSF140478">
    <property type="entry name" value="LemA-like"/>
    <property type="match status" value="1"/>
</dbReference>
<organism evidence="7 8">
    <name type="scientific">Candidatus Synchoanobacter obligatus</name>
    <dbReference type="NCBI Taxonomy" id="2919597"/>
    <lineage>
        <taxon>Bacteria</taxon>
        <taxon>Pseudomonadati</taxon>
        <taxon>Pseudomonadota</taxon>
        <taxon>Gammaproteobacteria</taxon>
        <taxon>Candidatus Comchoanobacterales</taxon>
        <taxon>Candidatus Comchoanobacteraceae</taxon>
        <taxon>Candidatus Synchoanobacter</taxon>
    </lineage>
</organism>
<accession>A0ABT1L666</accession>
<comment type="caution">
    <text evidence="7">The sequence shown here is derived from an EMBL/GenBank/DDBJ whole genome shotgun (WGS) entry which is preliminary data.</text>
</comment>
<dbReference type="PANTHER" id="PTHR34478:SF2">
    <property type="entry name" value="MEMBRANE PROTEIN"/>
    <property type="match status" value="1"/>
</dbReference>
<feature type="transmembrane region" description="Helical" evidence="6">
    <location>
        <begin position="6"/>
        <end position="26"/>
    </location>
</feature>
<dbReference type="InterPro" id="IPR007156">
    <property type="entry name" value="MamQ_LemA"/>
</dbReference>
<evidence type="ECO:0000256" key="4">
    <source>
        <dbReference type="ARBA" id="ARBA00022989"/>
    </source>
</evidence>
<reference evidence="7 8" key="1">
    <citation type="journal article" date="2022" name="Nat. Microbiol.">
        <title>The microbiome of a bacterivorous marine choanoflagellate contains a resource-demanding obligate bacterial associate.</title>
        <authorList>
            <person name="Needham D.M."/>
            <person name="Poirier C."/>
            <person name="Bachy C."/>
            <person name="George E.E."/>
            <person name="Wilken S."/>
            <person name="Yung C.C.M."/>
            <person name="Limardo A.J."/>
            <person name="Morando M."/>
            <person name="Sudek L."/>
            <person name="Malmstrom R.R."/>
            <person name="Keeling P.J."/>
            <person name="Santoro A.E."/>
            <person name="Worden A.Z."/>
        </authorList>
    </citation>
    <scope>NUCLEOTIDE SEQUENCE [LARGE SCALE GENOMIC DNA]</scope>
    <source>
        <strain evidence="7 8">Comchoano-2</strain>
    </source>
</reference>
<dbReference type="Pfam" id="PF04011">
    <property type="entry name" value="LemA"/>
    <property type="match status" value="1"/>
</dbReference>
<comment type="subcellular location">
    <subcellularLocation>
        <location evidence="1">Membrane</location>
        <topology evidence="1">Single-pass membrane protein</topology>
    </subcellularLocation>
</comment>
<comment type="similarity">
    <text evidence="2">Belongs to the LemA family.</text>
</comment>
<protein>
    <submittedName>
        <fullName evidence="7">LemA family protein</fullName>
    </submittedName>
</protein>
<keyword evidence="3 6" id="KW-0812">Transmembrane</keyword>
<evidence type="ECO:0000313" key="7">
    <source>
        <dbReference type="EMBL" id="MCP8352431.1"/>
    </source>
</evidence>
<dbReference type="EMBL" id="JAKUDN010000002">
    <property type="protein sequence ID" value="MCP8352431.1"/>
    <property type="molecule type" value="Genomic_DNA"/>
</dbReference>
<keyword evidence="8" id="KW-1185">Reference proteome</keyword>
<evidence type="ECO:0000256" key="1">
    <source>
        <dbReference type="ARBA" id="ARBA00004167"/>
    </source>
</evidence>
<gene>
    <name evidence="7" type="ORF">MKS91_03895</name>
</gene>